<gene>
    <name evidence="1" type="ORF">BM613_01570</name>
</gene>
<dbReference type="Proteomes" id="UP000245380">
    <property type="component" value="Unassembled WGS sequence"/>
</dbReference>
<evidence type="ECO:0000313" key="1">
    <source>
        <dbReference type="EMBL" id="PWI58807.1"/>
    </source>
</evidence>
<evidence type="ECO:0000313" key="2">
    <source>
        <dbReference type="Proteomes" id="UP000245380"/>
    </source>
</evidence>
<organism evidence="1 2">
    <name type="scientific">Sulfoacidibacillus thermotolerans</name>
    <name type="common">Acidibacillus sulfuroxidans</name>
    <dbReference type="NCBI Taxonomy" id="1765684"/>
    <lineage>
        <taxon>Bacteria</taxon>
        <taxon>Bacillati</taxon>
        <taxon>Bacillota</taxon>
        <taxon>Bacilli</taxon>
        <taxon>Bacillales</taxon>
        <taxon>Alicyclobacillaceae</taxon>
        <taxon>Sulfoacidibacillus</taxon>
    </lineage>
</organism>
<sequence length="118" mass="12924">MPFALLLFAVLMVISSTLLMLYSTFAQREGARIDMINAYNLAHAGFEQEVSYAYAGKSAVIDHVYSSEGEYSARILGYFQKNVVQIKAEGLTRLGAQATIIASVDTASHTVLSWLQTP</sequence>
<dbReference type="EMBL" id="MPDK01000002">
    <property type="protein sequence ID" value="PWI58807.1"/>
    <property type="molecule type" value="Genomic_DNA"/>
</dbReference>
<name>A0A2U3DBY9_SULT2</name>
<proteinExistence type="predicted"/>
<accession>A0A2U3DBY9</accession>
<comment type="caution">
    <text evidence="1">The sequence shown here is derived from an EMBL/GenBank/DDBJ whole genome shotgun (WGS) entry which is preliminary data.</text>
</comment>
<protein>
    <submittedName>
        <fullName evidence="1">Uncharacterized protein</fullName>
    </submittedName>
</protein>
<reference evidence="1 2" key="1">
    <citation type="submission" date="2016-11" db="EMBL/GenBank/DDBJ databases">
        <title>Comparative genomics of Acidibacillus ferroxidans species.</title>
        <authorList>
            <person name="Oliveira G."/>
            <person name="Nunes G."/>
            <person name="Oliveira R."/>
            <person name="Araujo F."/>
            <person name="Salim A."/>
            <person name="Scholte L."/>
            <person name="Morais D."/>
            <person name="Nancucheo I."/>
            <person name="Johnson D.B."/>
            <person name="Grail B."/>
            <person name="Bittencourt J."/>
            <person name="Valadares R."/>
        </authorList>
    </citation>
    <scope>NUCLEOTIDE SEQUENCE [LARGE SCALE GENOMIC DNA]</scope>
    <source>
        <strain evidence="1 2">Y002</strain>
    </source>
</reference>
<dbReference type="AlphaFoldDB" id="A0A2U3DBY9"/>
<keyword evidence="2" id="KW-1185">Reference proteome</keyword>